<dbReference type="EC" id="2.7.1.23" evidence="5"/>
<dbReference type="InterPro" id="IPR016064">
    <property type="entry name" value="NAD/diacylglycerol_kinase_sf"/>
</dbReference>
<dbReference type="Pfam" id="PF01513">
    <property type="entry name" value="NAD_kinase"/>
    <property type="match status" value="1"/>
</dbReference>
<dbReference type="InterPro" id="IPR002504">
    <property type="entry name" value="NADK"/>
</dbReference>
<dbReference type="GO" id="GO:0003951">
    <property type="term" value="F:NAD+ kinase activity"/>
    <property type="evidence" value="ECO:0007669"/>
    <property type="project" value="UniProtKB-EC"/>
</dbReference>
<keyword evidence="1 5" id="KW-0808">Transferase</keyword>
<evidence type="ECO:0000256" key="1">
    <source>
        <dbReference type="ARBA" id="ARBA00022679"/>
    </source>
</evidence>
<dbReference type="Pfam" id="PF20143">
    <property type="entry name" value="NAD_kinase_C"/>
    <property type="match status" value="1"/>
</dbReference>
<reference evidence="5" key="1">
    <citation type="submission" date="2019-08" db="EMBL/GenBank/DDBJ databases">
        <authorList>
            <person name="Kucharzyk K."/>
            <person name="Murdoch R.W."/>
            <person name="Higgins S."/>
            <person name="Loffler F."/>
        </authorList>
    </citation>
    <scope>NUCLEOTIDE SEQUENCE</scope>
</reference>
<keyword evidence="2 5" id="KW-0418">Kinase</keyword>
<name>A0A644XRZ8_9ZZZZ</name>
<proteinExistence type="inferred from homology"/>
<gene>
    <name evidence="5" type="primary">nadK_21</name>
    <name evidence="5" type="ORF">SDC9_64953</name>
</gene>
<protein>
    <submittedName>
        <fullName evidence="5">NAD kinase</fullName>
        <ecNumber evidence="5">2.7.1.23</ecNumber>
    </submittedName>
</protein>
<dbReference type="Gene3D" id="3.40.50.10330">
    <property type="entry name" value="Probable inorganic polyphosphate/atp-NAD kinase, domain 1"/>
    <property type="match status" value="1"/>
</dbReference>
<dbReference type="PANTHER" id="PTHR20275:SF0">
    <property type="entry name" value="NAD KINASE"/>
    <property type="match status" value="1"/>
</dbReference>
<dbReference type="InterPro" id="IPR017438">
    <property type="entry name" value="ATP-NAD_kinase_N"/>
</dbReference>
<comment type="caution">
    <text evidence="5">The sequence shown here is derived from an EMBL/GenBank/DDBJ whole genome shotgun (WGS) entry which is preliminary data.</text>
</comment>
<dbReference type="PANTHER" id="PTHR20275">
    <property type="entry name" value="NAD KINASE"/>
    <property type="match status" value="1"/>
</dbReference>
<dbReference type="GO" id="GO:0019674">
    <property type="term" value="P:NAD+ metabolic process"/>
    <property type="evidence" value="ECO:0007669"/>
    <property type="project" value="InterPro"/>
</dbReference>
<evidence type="ECO:0000256" key="4">
    <source>
        <dbReference type="ARBA" id="ARBA00023027"/>
    </source>
</evidence>
<evidence type="ECO:0000313" key="5">
    <source>
        <dbReference type="EMBL" id="MPM18541.1"/>
    </source>
</evidence>
<dbReference type="EMBL" id="VSSQ01003004">
    <property type="protein sequence ID" value="MPM18541.1"/>
    <property type="molecule type" value="Genomic_DNA"/>
</dbReference>
<keyword evidence="4" id="KW-0520">NAD</keyword>
<keyword evidence="3" id="KW-0521">NADP</keyword>
<dbReference type="HAMAP" id="MF_00361">
    <property type="entry name" value="NAD_kinase"/>
    <property type="match status" value="1"/>
</dbReference>
<organism evidence="5">
    <name type="scientific">bioreactor metagenome</name>
    <dbReference type="NCBI Taxonomy" id="1076179"/>
    <lineage>
        <taxon>unclassified sequences</taxon>
        <taxon>metagenomes</taxon>
        <taxon>ecological metagenomes</taxon>
    </lineage>
</organism>
<accession>A0A644XRZ8</accession>
<evidence type="ECO:0000256" key="2">
    <source>
        <dbReference type="ARBA" id="ARBA00022777"/>
    </source>
</evidence>
<evidence type="ECO:0000256" key="3">
    <source>
        <dbReference type="ARBA" id="ARBA00022857"/>
    </source>
</evidence>
<sequence>MLTIGIFPNIKKSSVVEILGYIVQFLKEKNVKVLLPLQVAENIGCIDLGCDEENIKEKIDIAIAVGGDGTLLSSARKIAPVNVPIFGINMGRLGFLTEVEVPQMELYLEKLIDGQYDVEKRLMLDAFIRRNSGEAFVSSALNDIVITKAGYSRMIELTLTISQQVASAYSADGLIIATPTGSTGYSLSAGGPIVNSALSVILITPICPHTLYSRPLIVSPDEEITVITSASSDDIVLTVDGQVVQKLQPNDKVFIRKSHYTAGFIKFGHKNYYQTLRTKLWRDDNASL</sequence>
<dbReference type="AlphaFoldDB" id="A0A644XRZ8"/>
<dbReference type="GO" id="GO:0006741">
    <property type="term" value="P:NADP+ biosynthetic process"/>
    <property type="evidence" value="ECO:0007669"/>
    <property type="project" value="InterPro"/>
</dbReference>
<dbReference type="Gene3D" id="2.60.200.30">
    <property type="entry name" value="Probable inorganic polyphosphate/atp-NAD kinase, domain 2"/>
    <property type="match status" value="1"/>
</dbReference>
<dbReference type="SUPFAM" id="SSF111331">
    <property type="entry name" value="NAD kinase/diacylglycerol kinase-like"/>
    <property type="match status" value="1"/>
</dbReference>
<dbReference type="InterPro" id="IPR017437">
    <property type="entry name" value="ATP-NAD_kinase_PpnK-typ_C"/>
</dbReference>